<evidence type="ECO:0000313" key="2">
    <source>
        <dbReference type="EMBL" id="KAL2726214.1"/>
    </source>
</evidence>
<keyword evidence="3" id="KW-1185">Reference proteome</keyword>
<sequence length="361" mass="40279">MHLKSVQSERSSETTLTYQRDESPLVVVVSSGNNSCNDEEGGEDVDDGGDDGVVVAVPLLTIAASACTSSWQIGRRRASLLFLPFSLPDSNSRKQLLGRTFLGFAAAFYVHGKDAAASRARSPPPFDATRATTRPRAPSHGSAECRISRVVLPLIARPIMRRGEGGGRNRTRRGGYSGASERGRQHCQRWRRRWRRWRTVMDETRRDETRRDETRRAVARHRLDGWLSSGETKSGMVQGKGGRRDVGGTARMVTGITIEPLTHRRNRTRRARTINHFAPWRGVGEEDGGKGDGDNAMVRRFIVGQVAYEQALQSITADSRRIELDRTLRTPSNPVLDKKGRVASILLQRRPQKSNEYAKIP</sequence>
<dbReference type="Proteomes" id="UP001607303">
    <property type="component" value="Unassembled WGS sequence"/>
</dbReference>
<reference evidence="2 3" key="1">
    <citation type="journal article" date="2024" name="Ann. Entomol. Soc. Am.">
        <title>Genomic analyses of the southern and eastern yellowjacket wasps (Hymenoptera: Vespidae) reveal evolutionary signatures of social life.</title>
        <authorList>
            <person name="Catto M.A."/>
            <person name="Caine P.B."/>
            <person name="Orr S.E."/>
            <person name="Hunt B.G."/>
            <person name="Goodisman M.A.D."/>
        </authorList>
    </citation>
    <scope>NUCLEOTIDE SEQUENCE [LARGE SCALE GENOMIC DNA]</scope>
    <source>
        <strain evidence="2">232</strain>
        <tissue evidence="2">Head and thorax</tissue>
    </source>
</reference>
<protein>
    <submittedName>
        <fullName evidence="2">Uncharacterized protein</fullName>
    </submittedName>
</protein>
<comment type="caution">
    <text evidence="2">The sequence shown here is derived from an EMBL/GenBank/DDBJ whole genome shotgun (WGS) entry which is preliminary data.</text>
</comment>
<gene>
    <name evidence="2" type="ORF">V1477_018028</name>
</gene>
<organism evidence="2 3">
    <name type="scientific">Vespula maculifrons</name>
    <name type="common">Eastern yellow jacket</name>
    <name type="synonym">Wasp</name>
    <dbReference type="NCBI Taxonomy" id="7453"/>
    <lineage>
        <taxon>Eukaryota</taxon>
        <taxon>Metazoa</taxon>
        <taxon>Ecdysozoa</taxon>
        <taxon>Arthropoda</taxon>
        <taxon>Hexapoda</taxon>
        <taxon>Insecta</taxon>
        <taxon>Pterygota</taxon>
        <taxon>Neoptera</taxon>
        <taxon>Endopterygota</taxon>
        <taxon>Hymenoptera</taxon>
        <taxon>Apocrita</taxon>
        <taxon>Aculeata</taxon>
        <taxon>Vespoidea</taxon>
        <taxon>Vespidae</taxon>
        <taxon>Vespinae</taxon>
        <taxon>Vespula</taxon>
    </lineage>
</organism>
<feature type="region of interest" description="Disordered" evidence="1">
    <location>
        <begin position="117"/>
        <end position="143"/>
    </location>
</feature>
<name>A0ABD2B033_VESMC</name>
<feature type="region of interest" description="Disordered" evidence="1">
    <location>
        <begin position="161"/>
        <end position="183"/>
    </location>
</feature>
<feature type="region of interest" description="Disordered" evidence="1">
    <location>
        <begin position="229"/>
        <end position="248"/>
    </location>
</feature>
<dbReference type="EMBL" id="JAYRBN010000109">
    <property type="protein sequence ID" value="KAL2726214.1"/>
    <property type="molecule type" value="Genomic_DNA"/>
</dbReference>
<dbReference type="AlphaFoldDB" id="A0ABD2B033"/>
<proteinExistence type="predicted"/>
<evidence type="ECO:0000313" key="3">
    <source>
        <dbReference type="Proteomes" id="UP001607303"/>
    </source>
</evidence>
<evidence type="ECO:0000256" key="1">
    <source>
        <dbReference type="SAM" id="MobiDB-lite"/>
    </source>
</evidence>
<accession>A0ABD2B033</accession>